<keyword evidence="1" id="KW-0732">Signal</keyword>
<dbReference type="EMBL" id="JAGPYM010000003">
    <property type="protein sequence ID" value="KAH6896542.1"/>
    <property type="molecule type" value="Genomic_DNA"/>
</dbReference>
<name>A0A9P9ATQ2_9HYPO</name>
<feature type="signal peptide" evidence="1">
    <location>
        <begin position="1"/>
        <end position="21"/>
    </location>
</feature>
<dbReference type="AlphaFoldDB" id="A0A9P9ATQ2"/>
<evidence type="ECO:0008006" key="4">
    <source>
        <dbReference type="Google" id="ProtNLM"/>
    </source>
</evidence>
<comment type="caution">
    <text evidence="2">The sequence shown here is derived from an EMBL/GenBank/DDBJ whole genome shotgun (WGS) entry which is preliminary data.</text>
</comment>
<evidence type="ECO:0000256" key="1">
    <source>
        <dbReference type="SAM" id="SignalP"/>
    </source>
</evidence>
<gene>
    <name evidence="2" type="ORF">B0T10DRAFT_454450</name>
</gene>
<evidence type="ECO:0000313" key="2">
    <source>
        <dbReference type="EMBL" id="KAH6896542.1"/>
    </source>
</evidence>
<sequence>MQSKLFALALVPALVTVTAFASPTLYWPSEKGEGTEYTIVLHNKTSAQRSAFSEWLEKTHENSRGGRNGTFTGITRALPFNQNILYLIFGRFDDETVEAIAAHPDVEEISAKPLYFTSEV</sequence>
<reference evidence="2 3" key="1">
    <citation type="journal article" date="2021" name="Nat. Commun.">
        <title>Genetic determinants of endophytism in the Arabidopsis root mycobiome.</title>
        <authorList>
            <person name="Mesny F."/>
            <person name="Miyauchi S."/>
            <person name="Thiergart T."/>
            <person name="Pickel B."/>
            <person name="Atanasova L."/>
            <person name="Karlsson M."/>
            <person name="Huettel B."/>
            <person name="Barry K.W."/>
            <person name="Haridas S."/>
            <person name="Chen C."/>
            <person name="Bauer D."/>
            <person name="Andreopoulos W."/>
            <person name="Pangilinan J."/>
            <person name="LaButti K."/>
            <person name="Riley R."/>
            <person name="Lipzen A."/>
            <person name="Clum A."/>
            <person name="Drula E."/>
            <person name="Henrissat B."/>
            <person name="Kohler A."/>
            <person name="Grigoriev I.V."/>
            <person name="Martin F.M."/>
            <person name="Hacquard S."/>
        </authorList>
    </citation>
    <scope>NUCLEOTIDE SEQUENCE [LARGE SCALE GENOMIC DNA]</scope>
    <source>
        <strain evidence="2 3">MPI-CAGE-CH-0241</strain>
    </source>
</reference>
<feature type="chain" id="PRO_5040255543" description="Inhibitor I9 domain-containing protein" evidence="1">
    <location>
        <begin position="22"/>
        <end position="120"/>
    </location>
</feature>
<evidence type="ECO:0000313" key="3">
    <source>
        <dbReference type="Proteomes" id="UP000777438"/>
    </source>
</evidence>
<dbReference type="Proteomes" id="UP000777438">
    <property type="component" value="Unassembled WGS sequence"/>
</dbReference>
<proteinExistence type="predicted"/>
<keyword evidence="3" id="KW-1185">Reference proteome</keyword>
<organism evidence="2 3">
    <name type="scientific">Thelonectria olida</name>
    <dbReference type="NCBI Taxonomy" id="1576542"/>
    <lineage>
        <taxon>Eukaryota</taxon>
        <taxon>Fungi</taxon>
        <taxon>Dikarya</taxon>
        <taxon>Ascomycota</taxon>
        <taxon>Pezizomycotina</taxon>
        <taxon>Sordariomycetes</taxon>
        <taxon>Hypocreomycetidae</taxon>
        <taxon>Hypocreales</taxon>
        <taxon>Nectriaceae</taxon>
        <taxon>Thelonectria</taxon>
    </lineage>
</organism>
<protein>
    <recommendedName>
        <fullName evidence="4">Inhibitor I9 domain-containing protein</fullName>
    </recommendedName>
</protein>
<accession>A0A9P9ATQ2</accession>